<dbReference type="EMBL" id="CATQJA010002552">
    <property type="protein sequence ID" value="CAJ0571252.1"/>
    <property type="molecule type" value="Genomic_DNA"/>
</dbReference>
<dbReference type="AlphaFoldDB" id="A0AA36CNJ9"/>
<protein>
    <submittedName>
        <fullName evidence="2">Uncharacterized protein</fullName>
    </submittedName>
</protein>
<evidence type="ECO:0000313" key="3">
    <source>
        <dbReference type="Proteomes" id="UP001177023"/>
    </source>
</evidence>
<organism evidence="2 3">
    <name type="scientific">Mesorhabditis spiculigera</name>
    <dbReference type="NCBI Taxonomy" id="96644"/>
    <lineage>
        <taxon>Eukaryota</taxon>
        <taxon>Metazoa</taxon>
        <taxon>Ecdysozoa</taxon>
        <taxon>Nematoda</taxon>
        <taxon>Chromadorea</taxon>
        <taxon>Rhabditida</taxon>
        <taxon>Rhabditina</taxon>
        <taxon>Rhabditomorpha</taxon>
        <taxon>Rhabditoidea</taxon>
        <taxon>Rhabditidae</taxon>
        <taxon>Mesorhabditinae</taxon>
        <taxon>Mesorhabditis</taxon>
    </lineage>
</organism>
<keyword evidence="3" id="KW-1185">Reference proteome</keyword>
<gene>
    <name evidence="2" type="ORF">MSPICULIGERA_LOCUS9666</name>
</gene>
<sequence>MSAEANEKRCYNTSKDAQEYYQSVAYKIFLEQRTRLEVAQRADKEPEPEIQALPELERAEEIQQAQGVQQIPEAESTKNPATPEFLANPEIPETTETPEVPEFSREPAPYYLIWDFDNVSFGCPPKILHHSMALFLAELYGDAVKCSDQEAVSYGFNAVCKMLCFLQKEADMEKWFRVRVELLQELKKYQEDPGNPVARPEEVQLCLNVLDDRLEAMCGAYIRAPHVTLPAEKIEPFGKLSCGLTAQENVDAQALVLESLRKVRAMRVEFKKGGDGVENQQAERVPQPHQDGVEAVQQLENFGKLDQPDQPEEQIEKSEELEELEQLKKLVIRERKKPGRKPKTKWNATTS</sequence>
<reference evidence="2" key="1">
    <citation type="submission" date="2023-06" db="EMBL/GenBank/DDBJ databases">
        <authorList>
            <person name="Delattre M."/>
        </authorList>
    </citation>
    <scope>NUCLEOTIDE SEQUENCE</scope>
    <source>
        <strain evidence="2">AF72</strain>
    </source>
</reference>
<evidence type="ECO:0000256" key="1">
    <source>
        <dbReference type="SAM" id="MobiDB-lite"/>
    </source>
</evidence>
<feature type="non-terminal residue" evidence="2">
    <location>
        <position position="351"/>
    </location>
</feature>
<proteinExistence type="predicted"/>
<accession>A0AA36CNJ9</accession>
<feature type="region of interest" description="Disordered" evidence="1">
    <location>
        <begin position="61"/>
        <end position="102"/>
    </location>
</feature>
<comment type="caution">
    <text evidence="2">The sequence shown here is derived from an EMBL/GenBank/DDBJ whole genome shotgun (WGS) entry which is preliminary data.</text>
</comment>
<name>A0AA36CNJ9_9BILA</name>
<feature type="compositionally biased region" description="Low complexity" evidence="1">
    <location>
        <begin position="89"/>
        <end position="101"/>
    </location>
</feature>
<dbReference type="Proteomes" id="UP001177023">
    <property type="component" value="Unassembled WGS sequence"/>
</dbReference>
<evidence type="ECO:0000313" key="2">
    <source>
        <dbReference type="EMBL" id="CAJ0571252.1"/>
    </source>
</evidence>